<dbReference type="InterPro" id="IPR002178">
    <property type="entry name" value="PTS_EIIA_type-2_dom"/>
</dbReference>
<dbReference type="Gene3D" id="3.40.930.10">
    <property type="entry name" value="Mannitol-specific EII, Chain A"/>
    <property type="match status" value="1"/>
</dbReference>
<accession>A0A5C1QH40</accession>
<name>A0A5C1QH40_9SPIO</name>
<dbReference type="GO" id="GO:0030295">
    <property type="term" value="F:protein kinase activator activity"/>
    <property type="evidence" value="ECO:0007669"/>
    <property type="project" value="TreeGrafter"/>
</dbReference>
<dbReference type="SUPFAM" id="SSF55804">
    <property type="entry name" value="Phoshotransferase/anion transport protein"/>
    <property type="match status" value="1"/>
</dbReference>
<dbReference type="PANTHER" id="PTHR47738">
    <property type="entry name" value="PTS SYSTEM FRUCTOSE-LIKE EIIA COMPONENT-RELATED"/>
    <property type="match status" value="1"/>
</dbReference>
<reference evidence="2 3" key="1">
    <citation type="submission" date="2019-02" db="EMBL/GenBank/DDBJ databases">
        <title>Complete Genome Sequence and Methylome Analysis of free living Spirochaetas.</title>
        <authorList>
            <person name="Fomenkov A."/>
            <person name="Dubinina G."/>
            <person name="Leshcheva N."/>
            <person name="Mikheeva N."/>
            <person name="Grabovich M."/>
            <person name="Vincze T."/>
            <person name="Roberts R.J."/>
        </authorList>
    </citation>
    <scope>NUCLEOTIDE SEQUENCE [LARGE SCALE GENOMIC DNA]</scope>
    <source>
        <strain evidence="2 3">K2</strain>
    </source>
</reference>
<gene>
    <name evidence="2" type="ORF">EXM22_02305</name>
</gene>
<evidence type="ECO:0000313" key="2">
    <source>
        <dbReference type="EMBL" id="QEN06881.1"/>
    </source>
</evidence>
<evidence type="ECO:0000313" key="3">
    <source>
        <dbReference type="Proteomes" id="UP000324209"/>
    </source>
</evidence>
<dbReference type="InterPro" id="IPR016152">
    <property type="entry name" value="PTrfase/Anion_transptr"/>
</dbReference>
<dbReference type="InterPro" id="IPR051541">
    <property type="entry name" value="PTS_SugarTrans_NitroReg"/>
</dbReference>
<dbReference type="KEGG" id="ock:EXM22_02305"/>
<organism evidence="2 3">
    <name type="scientific">Oceanispirochaeta crateris</name>
    <dbReference type="NCBI Taxonomy" id="2518645"/>
    <lineage>
        <taxon>Bacteria</taxon>
        <taxon>Pseudomonadati</taxon>
        <taxon>Spirochaetota</taxon>
        <taxon>Spirochaetia</taxon>
        <taxon>Spirochaetales</taxon>
        <taxon>Spirochaetaceae</taxon>
        <taxon>Oceanispirochaeta</taxon>
    </lineage>
</organism>
<keyword evidence="2" id="KW-0813">Transport</keyword>
<keyword evidence="3" id="KW-1185">Reference proteome</keyword>
<dbReference type="PROSITE" id="PS51094">
    <property type="entry name" value="PTS_EIIA_TYPE_2"/>
    <property type="match status" value="1"/>
</dbReference>
<proteinExistence type="predicted"/>
<feature type="domain" description="PTS EIIA type-2" evidence="1">
    <location>
        <begin position="4"/>
        <end position="149"/>
    </location>
</feature>
<evidence type="ECO:0000259" key="1">
    <source>
        <dbReference type="PROSITE" id="PS51094"/>
    </source>
</evidence>
<dbReference type="CDD" id="cd00211">
    <property type="entry name" value="PTS_IIA_fru"/>
    <property type="match status" value="1"/>
</dbReference>
<dbReference type="Proteomes" id="UP000324209">
    <property type="component" value="Chromosome"/>
</dbReference>
<sequence length="151" mass="17267">MNINSLIKKERCFILKSTTKTEAFHEIFEYIESEGLISDTENVKKEIFYREQIMSTGIGQGLGIPHIRYEGITEPQILVGINPKGIEDYESLDKQPVKIIIMILVGADQHKEYLRILSLLVNRLKDESSINRILEAETPEEIKTAFIGSEQ</sequence>
<dbReference type="PANTHER" id="PTHR47738:SF1">
    <property type="entry name" value="NITROGEN REGULATORY PROTEIN"/>
    <property type="match status" value="1"/>
</dbReference>
<dbReference type="RefSeq" id="WP_149484963.1">
    <property type="nucleotide sequence ID" value="NZ_CP036150.1"/>
</dbReference>
<protein>
    <submittedName>
        <fullName evidence="2">PTS sugar transporter subunit IIA</fullName>
    </submittedName>
</protein>
<dbReference type="OrthoDB" id="95460at2"/>
<keyword evidence="2" id="KW-0762">Sugar transport</keyword>
<dbReference type="AlphaFoldDB" id="A0A5C1QH40"/>
<dbReference type="EMBL" id="CP036150">
    <property type="protein sequence ID" value="QEN06881.1"/>
    <property type="molecule type" value="Genomic_DNA"/>
</dbReference>
<dbReference type="Pfam" id="PF00359">
    <property type="entry name" value="PTS_EIIA_2"/>
    <property type="match status" value="1"/>
</dbReference>